<protein>
    <submittedName>
        <fullName evidence="1">Uncharacterized protein</fullName>
    </submittedName>
</protein>
<sequence length="112" mass="12926">MCPWISRHNYTVPVKYVGVPKGLFNILQPQNHFSGTEFDGSKNRPTLPRESKVCKTVDMNHIHLAYPFKFPDMTSANTKHSRALHNCRNRKEPFARNHGIQADDSALMFRVM</sequence>
<reference evidence="1" key="1">
    <citation type="submission" date="2021-09" db="EMBL/GenBank/DDBJ databases">
        <authorList>
            <consortium name="Pathogen Informatics"/>
        </authorList>
    </citation>
    <scope>NUCLEOTIDE SEQUENCE</scope>
</reference>
<dbReference type="Proteomes" id="UP000746747">
    <property type="component" value="Unassembled WGS sequence"/>
</dbReference>
<comment type="caution">
    <text evidence="1">The sequence shown here is derived from an EMBL/GenBank/DDBJ whole genome shotgun (WGS) entry which is preliminary data.</text>
</comment>
<organism evidence="1 2">
    <name type="scientific">Cercopithifilaria johnstoni</name>
    <dbReference type="NCBI Taxonomy" id="2874296"/>
    <lineage>
        <taxon>Eukaryota</taxon>
        <taxon>Metazoa</taxon>
        <taxon>Ecdysozoa</taxon>
        <taxon>Nematoda</taxon>
        <taxon>Chromadorea</taxon>
        <taxon>Rhabditida</taxon>
        <taxon>Spirurina</taxon>
        <taxon>Spiruromorpha</taxon>
        <taxon>Filarioidea</taxon>
        <taxon>Onchocercidae</taxon>
        <taxon>Cercopithifilaria</taxon>
    </lineage>
</organism>
<proteinExistence type="predicted"/>
<evidence type="ECO:0000313" key="2">
    <source>
        <dbReference type="Proteomes" id="UP000746747"/>
    </source>
</evidence>
<dbReference type="EMBL" id="CAKAEH010001586">
    <property type="protein sequence ID" value="CAG9537792.1"/>
    <property type="molecule type" value="Genomic_DNA"/>
</dbReference>
<name>A0A8J2MRX1_9BILA</name>
<dbReference type="AlphaFoldDB" id="A0A8J2MRX1"/>
<evidence type="ECO:0000313" key="1">
    <source>
        <dbReference type="EMBL" id="CAG9537792.1"/>
    </source>
</evidence>
<accession>A0A8J2MRX1</accession>
<keyword evidence="2" id="KW-1185">Reference proteome</keyword>
<gene>
    <name evidence="1" type="ORF">CJOHNSTONI_LOCUS7560</name>
</gene>